<accession>A0AA39TTP4</accession>
<dbReference type="InterPro" id="IPR012132">
    <property type="entry name" value="GMC_OxRdtase"/>
</dbReference>
<feature type="binding site" evidence="6">
    <location>
        <begin position="582"/>
        <end position="583"/>
    </location>
    <ligand>
        <name>FAD</name>
        <dbReference type="ChEBI" id="CHEBI:57692"/>
    </ligand>
</feature>
<dbReference type="Pfam" id="PF05199">
    <property type="entry name" value="GMC_oxred_C"/>
    <property type="match status" value="1"/>
</dbReference>
<dbReference type="Gene3D" id="3.50.50.60">
    <property type="entry name" value="FAD/NAD(P)-binding domain"/>
    <property type="match status" value="1"/>
</dbReference>
<comment type="cofactor">
    <cofactor evidence="1 6">
        <name>FAD</name>
        <dbReference type="ChEBI" id="CHEBI:57692"/>
    </cofactor>
</comment>
<evidence type="ECO:0000259" key="8">
    <source>
        <dbReference type="PROSITE" id="PS00624"/>
    </source>
</evidence>
<evidence type="ECO:0000256" key="6">
    <source>
        <dbReference type="PIRSR" id="PIRSR000137-2"/>
    </source>
</evidence>
<evidence type="ECO:0000256" key="1">
    <source>
        <dbReference type="ARBA" id="ARBA00001974"/>
    </source>
</evidence>
<evidence type="ECO:0000256" key="5">
    <source>
        <dbReference type="PIRSR" id="PIRSR000137-1"/>
    </source>
</evidence>
<dbReference type="Gene3D" id="3.30.560.10">
    <property type="entry name" value="Glucose Oxidase, domain 3"/>
    <property type="match status" value="1"/>
</dbReference>
<keyword evidence="3" id="KW-0285">Flavoprotein</keyword>
<feature type="domain" description="Glucose-methanol-choline oxidoreductase N-terminal" evidence="8">
    <location>
        <begin position="307"/>
        <end position="321"/>
    </location>
</feature>
<sequence>MFSLLSLGIALASLKTGLAAVYDDPSQLPTDKQYDFVVVGAGTAGNVIAARLAENANTSVLVIEAGRNNVGYDSDLITIPFLGPQASPHTSFDWNYTTVPQEPLNNQLIAYPRGYVLGGSSSTNYMVYTRGSSDDYDRFAELAGDDGWNWDNLFPYALKNERHVPPNDGHNETGQYIPSIHGTDGPLETSLYGYAADIDSRVIATTSELSEEFPWNPDYNSGNMLGVSWMHSTIGGPLRSSSATAYLVPALSNYSNLDLVYNSQVTRLIQNGEIDGLPVFTTVEFAKNPTAPRYNVSATREVILSAGAIGTPQILMLSGIGRSLDLAAVGINPIVDLPEVGQNLVDHPLLPIQWNANSNETLDPLFRGGAAFDAALEQYHANGTGRLAANWSIESHVRPFYRLPENSSVLAEFEDPTSGPGAPHYEHAYANGFFTTSQTQPTSGSYFSIINVIVTPASRGAITLASNDPFQHPTIDPKMLTSDYDVSVMIESVKAAQRFAAAHAWDGYITGPYIDSVNATTDDGIKEYMSQWATTIKHPFCTARLSKEDGEGVADGQLLLKKAKGVRIVDASVFPIIPAGHPQAMIYIVAERAADVIKATWGM</sequence>
<keyword evidence="4 6" id="KW-0274">FAD</keyword>
<keyword evidence="10" id="KW-1185">Reference proteome</keyword>
<dbReference type="SUPFAM" id="SSF51905">
    <property type="entry name" value="FAD/NAD(P)-binding domain"/>
    <property type="match status" value="1"/>
</dbReference>
<dbReference type="GeneID" id="85360518"/>
<feature type="chain" id="PRO_5041265361" evidence="7">
    <location>
        <begin position="20"/>
        <end position="603"/>
    </location>
</feature>
<dbReference type="RefSeq" id="XP_060334725.1">
    <property type="nucleotide sequence ID" value="XM_060476970.1"/>
</dbReference>
<comment type="similarity">
    <text evidence="2">Belongs to the GMC oxidoreductase family.</text>
</comment>
<dbReference type="InterPro" id="IPR007867">
    <property type="entry name" value="GMC_OxRtase_C"/>
</dbReference>
<feature type="binding site" evidence="6">
    <location>
        <position position="265"/>
    </location>
    <ligand>
        <name>FAD</name>
        <dbReference type="ChEBI" id="CHEBI:57692"/>
    </ligand>
</feature>
<dbReference type="InterPro" id="IPR000172">
    <property type="entry name" value="GMC_OxRdtase_N"/>
</dbReference>
<dbReference type="PROSITE" id="PS00624">
    <property type="entry name" value="GMC_OXRED_2"/>
    <property type="match status" value="1"/>
</dbReference>
<dbReference type="AlphaFoldDB" id="A0AA39TTP4"/>
<protein>
    <submittedName>
        <fullName evidence="9">Aryl-alcohol oxidase-like protein</fullName>
    </submittedName>
</protein>
<dbReference type="GO" id="GO:0050660">
    <property type="term" value="F:flavin adenine dinucleotide binding"/>
    <property type="evidence" value="ECO:0007669"/>
    <property type="project" value="InterPro"/>
</dbReference>
<dbReference type="EMBL" id="JAUEPS010000008">
    <property type="protein sequence ID" value="KAK0463259.1"/>
    <property type="molecule type" value="Genomic_DNA"/>
</dbReference>
<dbReference type="PANTHER" id="PTHR11552">
    <property type="entry name" value="GLUCOSE-METHANOL-CHOLINE GMC OXIDOREDUCTASE"/>
    <property type="match status" value="1"/>
</dbReference>
<organism evidence="9 10">
    <name type="scientific">Armillaria tabescens</name>
    <name type="common">Ringless honey mushroom</name>
    <name type="synonym">Agaricus tabescens</name>
    <dbReference type="NCBI Taxonomy" id="1929756"/>
    <lineage>
        <taxon>Eukaryota</taxon>
        <taxon>Fungi</taxon>
        <taxon>Dikarya</taxon>
        <taxon>Basidiomycota</taxon>
        <taxon>Agaricomycotina</taxon>
        <taxon>Agaricomycetes</taxon>
        <taxon>Agaricomycetidae</taxon>
        <taxon>Agaricales</taxon>
        <taxon>Marasmiineae</taxon>
        <taxon>Physalacriaceae</taxon>
        <taxon>Desarmillaria</taxon>
    </lineage>
</organism>
<dbReference type="PIRSF" id="PIRSF000137">
    <property type="entry name" value="Alcohol_oxidase"/>
    <property type="match status" value="1"/>
</dbReference>
<dbReference type="GO" id="GO:0016614">
    <property type="term" value="F:oxidoreductase activity, acting on CH-OH group of donors"/>
    <property type="evidence" value="ECO:0007669"/>
    <property type="project" value="InterPro"/>
</dbReference>
<dbReference type="Proteomes" id="UP001175211">
    <property type="component" value="Unassembled WGS sequence"/>
</dbReference>
<feature type="binding site" evidence="6">
    <location>
        <begin position="124"/>
        <end position="127"/>
    </location>
    <ligand>
        <name>FAD</name>
        <dbReference type="ChEBI" id="CHEBI:57692"/>
    </ligand>
</feature>
<comment type="caution">
    <text evidence="9">The sequence shown here is derived from an EMBL/GenBank/DDBJ whole genome shotgun (WGS) entry which is preliminary data.</text>
</comment>
<evidence type="ECO:0000313" key="9">
    <source>
        <dbReference type="EMBL" id="KAK0463259.1"/>
    </source>
</evidence>
<reference evidence="9" key="1">
    <citation type="submission" date="2023-06" db="EMBL/GenBank/DDBJ databases">
        <authorList>
            <consortium name="Lawrence Berkeley National Laboratory"/>
            <person name="Ahrendt S."/>
            <person name="Sahu N."/>
            <person name="Indic B."/>
            <person name="Wong-Bajracharya J."/>
            <person name="Merenyi Z."/>
            <person name="Ke H.-M."/>
            <person name="Monk M."/>
            <person name="Kocsube S."/>
            <person name="Drula E."/>
            <person name="Lipzen A."/>
            <person name="Balint B."/>
            <person name="Henrissat B."/>
            <person name="Andreopoulos B."/>
            <person name="Martin F.M."/>
            <person name="Harder C.B."/>
            <person name="Rigling D."/>
            <person name="Ford K.L."/>
            <person name="Foster G.D."/>
            <person name="Pangilinan J."/>
            <person name="Papanicolaou A."/>
            <person name="Barry K."/>
            <person name="LaButti K."/>
            <person name="Viragh M."/>
            <person name="Koriabine M."/>
            <person name="Yan M."/>
            <person name="Riley R."/>
            <person name="Champramary S."/>
            <person name="Plett K.L."/>
            <person name="Tsai I.J."/>
            <person name="Slot J."/>
            <person name="Sipos G."/>
            <person name="Plett J."/>
            <person name="Nagy L.G."/>
            <person name="Grigoriev I.V."/>
        </authorList>
    </citation>
    <scope>NUCLEOTIDE SEQUENCE</scope>
    <source>
        <strain evidence="9">CCBAS 213</strain>
    </source>
</reference>
<dbReference type="Pfam" id="PF00732">
    <property type="entry name" value="GMC_oxred_N"/>
    <property type="match status" value="1"/>
</dbReference>
<feature type="active site" description="Proton donor" evidence="5">
    <location>
        <position position="538"/>
    </location>
</feature>
<proteinExistence type="inferred from homology"/>
<evidence type="ECO:0000256" key="2">
    <source>
        <dbReference type="ARBA" id="ARBA00010790"/>
    </source>
</evidence>
<evidence type="ECO:0000313" key="10">
    <source>
        <dbReference type="Proteomes" id="UP001175211"/>
    </source>
</evidence>
<evidence type="ECO:0000256" key="3">
    <source>
        <dbReference type="ARBA" id="ARBA00022630"/>
    </source>
</evidence>
<evidence type="ECO:0000256" key="7">
    <source>
        <dbReference type="SAM" id="SignalP"/>
    </source>
</evidence>
<feature type="signal peptide" evidence="7">
    <location>
        <begin position="1"/>
        <end position="19"/>
    </location>
</feature>
<gene>
    <name evidence="9" type="ORF">EV420DRAFT_1639419</name>
</gene>
<dbReference type="PANTHER" id="PTHR11552:SF147">
    <property type="entry name" value="CHOLINE DEHYDROGENASE, MITOCHONDRIAL"/>
    <property type="match status" value="1"/>
</dbReference>
<feature type="binding site" evidence="6">
    <location>
        <position position="116"/>
    </location>
    <ligand>
        <name>FAD</name>
        <dbReference type="ChEBI" id="CHEBI:57692"/>
    </ligand>
</feature>
<keyword evidence="7" id="KW-0732">Signal</keyword>
<dbReference type="SUPFAM" id="SSF54373">
    <property type="entry name" value="FAD-linked reductases, C-terminal domain"/>
    <property type="match status" value="1"/>
</dbReference>
<evidence type="ECO:0000256" key="4">
    <source>
        <dbReference type="ARBA" id="ARBA00022827"/>
    </source>
</evidence>
<dbReference type="InterPro" id="IPR036188">
    <property type="entry name" value="FAD/NAD-bd_sf"/>
</dbReference>
<feature type="active site" description="Proton acceptor" evidence="5">
    <location>
        <position position="581"/>
    </location>
</feature>
<name>A0AA39TTP4_ARMTA</name>